<dbReference type="GO" id="GO:0006265">
    <property type="term" value="P:DNA topological change"/>
    <property type="evidence" value="ECO:0007669"/>
    <property type="project" value="InterPro"/>
</dbReference>
<dbReference type="PROSITE" id="PS52039">
    <property type="entry name" value="TOPO_IA_2"/>
    <property type="match status" value="1"/>
</dbReference>
<evidence type="ECO:0000313" key="9">
    <source>
        <dbReference type="EMBL" id="QHS87840.1"/>
    </source>
</evidence>
<dbReference type="EC" id="5.6.2.1" evidence="3"/>
<dbReference type="Gene3D" id="2.70.20.10">
    <property type="entry name" value="Topoisomerase I, domain 3"/>
    <property type="match status" value="1"/>
</dbReference>
<dbReference type="InterPro" id="IPR023406">
    <property type="entry name" value="Topo_IA_AS"/>
</dbReference>
<dbReference type="PROSITE" id="PS00396">
    <property type="entry name" value="TOPO_IA_1"/>
    <property type="match status" value="1"/>
</dbReference>
<dbReference type="Pfam" id="PF01131">
    <property type="entry name" value="Topoisom_bac"/>
    <property type="match status" value="1"/>
</dbReference>
<feature type="domain" description="Toprim" evidence="7">
    <location>
        <begin position="27"/>
        <end position="138"/>
    </location>
</feature>
<name>A0A6C0B710_9ZZZZ</name>
<reference evidence="9" key="1">
    <citation type="journal article" date="2020" name="Nature">
        <title>Giant virus diversity and host interactions through global metagenomics.</title>
        <authorList>
            <person name="Schulz F."/>
            <person name="Roux S."/>
            <person name="Paez-Espino D."/>
            <person name="Jungbluth S."/>
            <person name="Walsh D.A."/>
            <person name="Denef V.J."/>
            <person name="McMahon K.D."/>
            <person name="Konstantinidis K.T."/>
            <person name="Eloe-Fadrosh E.A."/>
            <person name="Kyrpides N.C."/>
            <person name="Woyke T."/>
        </authorList>
    </citation>
    <scope>NUCLEOTIDE SEQUENCE</scope>
    <source>
        <strain evidence="9">GVMAG-M-3300010158-13</strain>
    </source>
</reference>
<evidence type="ECO:0000256" key="6">
    <source>
        <dbReference type="ARBA" id="ARBA00023235"/>
    </source>
</evidence>
<dbReference type="InterPro" id="IPR025589">
    <property type="entry name" value="Toprim_C_rpt"/>
</dbReference>
<dbReference type="InterPro" id="IPR003602">
    <property type="entry name" value="Topo_IA_DNA-bd_dom"/>
</dbReference>
<dbReference type="InterPro" id="IPR013825">
    <property type="entry name" value="Topo_IA_cen_sub2"/>
</dbReference>
<dbReference type="PANTHER" id="PTHR42785:SF1">
    <property type="entry name" value="DNA TOPOISOMERASE"/>
    <property type="match status" value="1"/>
</dbReference>
<dbReference type="InterPro" id="IPR013826">
    <property type="entry name" value="Topo_IA_cen_sub3"/>
</dbReference>
<dbReference type="InterPro" id="IPR000380">
    <property type="entry name" value="Topo_IA"/>
</dbReference>
<dbReference type="InterPro" id="IPR013497">
    <property type="entry name" value="Topo_IA_cen"/>
</dbReference>
<comment type="catalytic activity">
    <reaction evidence="1">
        <text>ATP-independent breakage of single-stranded DNA, followed by passage and rejoining.</text>
        <dbReference type="EC" id="5.6.2.1"/>
    </reaction>
</comment>
<evidence type="ECO:0000256" key="2">
    <source>
        <dbReference type="ARBA" id="ARBA00009446"/>
    </source>
</evidence>
<dbReference type="Pfam" id="PF01751">
    <property type="entry name" value="Toprim"/>
    <property type="match status" value="1"/>
</dbReference>
<organism evidence="9">
    <name type="scientific">viral metagenome</name>
    <dbReference type="NCBI Taxonomy" id="1070528"/>
    <lineage>
        <taxon>unclassified sequences</taxon>
        <taxon>metagenomes</taxon>
        <taxon>organismal metagenomes</taxon>
    </lineage>
</organism>
<dbReference type="Gene3D" id="3.40.50.140">
    <property type="match status" value="1"/>
</dbReference>
<evidence type="ECO:0000256" key="3">
    <source>
        <dbReference type="ARBA" id="ARBA00012891"/>
    </source>
</evidence>
<accession>A0A6C0B710</accession>
<evidence type="ECO:0000259" key="8">
    <source>
        <dbReference type="PROSITE" id="PS52039"/>
    </source>
</evidence>
<dbReference type="InterPro" id="IPR003601">
    <property type="entry name" value="Topo_IA_2"/>
</dbReference>
<keyword evidence="5" id="KW-0238">DNA-binding</keyword>
<comment type="similarity">
    <text evidence="2">Belongs to the type IA topoisomerase family.</text>
</comment>
<dbReference type="EMBL" id="MN739088">
    <property type="protein sequence ID" value="QHS87840.1"/>
    <property type="molecule type" value="Genomic_DNA"/>
</dbReference>
<proteinExistence type="inferred from homology"/>
<dbReference type="Gene3D" id="1.10.290.10">
    <property type="entry name" value="Topoisomerase I, domain 4"/>
    <property type="match status" value="1"/>
</dbReference>
<dbReference type="InterPro" id="IPR023405">
    <property type="entry name" value="Topo_IA_core_domain"/>
</dbReference>
<evidence type="ECO:0000256" key="5">
    <source>
        <dbReference type="ARBA" id="ARBA00023125"/>
    </source>
</evidence>
<dbReference type="Gene3D" id="1.10.460.10">
    <property type="entry name" value="Topoisomerase I, domain 2"/>
    <property type="match status" value="2"/>
</dbReference>
<dbReference type="SUPFAM" id="SSF56712">
    <property type="entry name" value="Prokaryotic type I DNA topoisomerase"/>
    <property type="match status" value="1"/>
</dbReference>
<dbReference type="PANTHER" id="PTHR42785">
    <property type="entry name" value="DNA TOPOISOMERASE, TYPE IA, CORE"/>
    <property type="match status" value="1"/>
</dbReference>
<dbReference type="InterPro" id="IPR013824">
    <property type="entry name" value="Topo_IA_cen_sub1"/>
</dbReference>
<dbReference type="SMART" id="SM00437">
    <property type="entry name" value="TOP1Ac"/>
    <property type="match status" value="1"/>
</dbReference>
<dbReference type="GO" id="GO:0003917">
    <property type="term" value="F:DNA topoisomerase type I (single strand cut, ATP-independent) activity"/>
    <property type="evidence" value="ECO:0007669"/>
    <property type="project" value="UniProtKB-EC"/>
</dbReference>
<evidence type="ECO:0000256" key="4">
    <source>
        <dbReference type="ARBA" id="ARBA00023029"/>
    </source>
</evidence>
<keyword evidence="6" id="KW-0413">Isomerase</keyword>
<protein>
    <recommendedName>
        <fullName evidence="3">DNA topoisomerase</fullName>
        <ecNumber evidence="3">5.6.2.1</ecNumber>
    </recommendedName>
</protein>
<dbReference type="CDD" id="cd00186">
    <property type="entry name" value="TOP1Ac"/>
    <property type="match status" value="1"/>
</dbReference>
<dbReference type="SMART" id="SM00493">
    <property type="entry name" value="TOPRIM"/>
    <property type="match status" value="1"/>
</dbReference>
<dbReference type="InterPro" id="IPR006171">
    <property type="entry name" value="TOPRIM_dom"/>
</dbReference>
<dbReference type="GO" id="GO:0003677">
    <property type="term" value="F:DNA binding"/>
    <property type="evidence" value="ECO:0007669"/>
    <property type="project" value="UniProtKB-KW"/>
</dbReference>
<evidence type="ECO:0000259" key="7">
    <source>
        <dbReference type="PROSITE" id="PS50880"/>
    </source>
</evidence>
<sequence>MPPKFYKKKTFSKSSAPLANKINYSATFLIIVESPSKCKKIEGFLGSDYCCIASKGHIRTVNGVKSIDTKGTFEPTFSIIDEKTAHVEFMHEVIGRFSKSNIILASDDDREGEAIAWHICKVFELPVETTQRIVFHEVTESALIKAVGRPGRINMNVVQAQHARQVLDILVGYKISPYLWKYLYHNKSNSLSAGRCQTPALRLVYDNEKGKKAFELKYKTIGKFFSKNVSFDLNKEFDDNTLVLEFMEKSKGFVYELTVGSAKESRRSAPKPFTTSRLLQTASSILHISPKETMSLCQQLYQEGHITYMRTESAKYSGVFIEQCKNYILKFSSANSLGNLEVLENKDLNNPHEAIRITNVSVTSITTDNVRLSSMYKLIWRNSVESCMADALYNIVTVKITAPLDTYYSTNIESPKFLGWRAIEEKLDINELQNVASSQILYFDCIEKSKKPFSHNYVESSCVARNKGQRYTEATLIHKLEELGIGRPSTFATIVDTIQERGYVNRTDIQGDKITCKDYILRENVLEIKESEKTFGSEKNKLVLQPIGLLTIEFLTKHFENIFEYGYTKTMEDKLDDVAKGSEKDWSAICKACYQEITNLSKPLAKLEKQTYKLDNENVFIFERYGPVIRKTLGDGTFQYSQVKKDINIDLELIKTGRYSVDDLIEIKTGLLGKHDGQDVMLKNGKYGPYVEYGDKRESVKLIDKPLDEITIDDVMPLFEKEDKPEKSVLRKIDETMSLRRGKFGNYVFYKTEAMVKPEFFNIKKFNQCPITCDADILIQWLKDKYIDKLKK</sequence>
<dbReference type="Pfam" id="PF13368">
    <property type="entry name" value="Toprim_C_rpt"/>
    <property type="match status" value="1"/>
</dbReference>
<evidence type="ECO:0000256" key="1">
    <source>
        <dbReference type="ARBA" id="ARBA00000213"/>
    </source>
</evidence>
<dbReference type="PROSITE" id="PS50880">
    <property type="entry name" value="TOPRIM"/>
    <property type="match status" value="1"/>
</dbReference>
<dbReference type="PRINTS" id="PR00417">
    <property type="entry name" value="PRTPISMRASEI"/>
</dbReference>
<feature type="domain" description="Topo IA-type catalytic" evidence="8">
    <location>
        <begin position="154"/>
        <end position="600"/>
    </location>
</feature>
<keyword evidence="4" id="KW-0799">Topoisomerase</keyword>
<dbReference type="AlphaFoldDB" id="A0A6C0B710"/>
<dbReference type="SMART" id="SM00436">
    <property type="entry name" value="TOP1Bc"/>
    <property type="match status" value="1"/>
</dbReference>